<organism evidence="1 2">
    <name type="scientific">Paenibacillus contaminans</name>
    <dbReference type="NCBI Taxonomy" id="450362"/>
    <lineage>
        <taxon>Bacteria</taxon>
        <taxon>Bacillati</taxon>
        <taxon>Bacillota</taxon>
        <taxon>Bacilli</taxon>
        <taxon>Bacillales</taxon>
        <taxon>Paenibacillaceae</taxon>
        <taxon>Paenibacillus</taxon>
    </lineage>
</organism>
<sequence>QTFVYDFSQIGLDGASGTPAGFVLEGQTNEYPLVAPLQGNGIGIQSTLSVPSRTVQLPVPASGTYEVYLKGYQDAGSGIGELRIDGVVAGFYDFYNVDSKMGPELKIGKVNLKTGNRKLTFTVVDKNESSIWY</sequence>
<dbReference type="Proteomes" id="UP000250369">
    <property type="component" value="Unassembled WGS sequence"/>
</dbReference>
<feature type="non-terminal residue" evidence="1">
    <location>
        <position position="133"/>
    </location>
</feature>
<comment type="caution">
    <text evidence="1">The sequence shown here is derived from an EMBL/GenBank/DDBJ whole genome shotgun (WGS) entry which is preliminary data.</text>
</comment>
<dbReference type="AlphaFoldDB" id="A0A329LL25"/>
<dbReference type="Gene3D" id="2.60.120.260">
    <property type="entry name" value="Galactose-binding domain-like"/>
    <property type="match status" value="1"/>
</dbReference>
<proteinExistence type="predicted"/>
<dbReference type="RefSeq" id="WP_158560979.1">
    <property type="nucleotide sequence ID" value="NZ_QMFB01000096.1"/>
</dbReference>
<dbReference type="EMBL" id="QMFB01000096">
    <property type="protein sequence ID" value="RAV07363.1"/>
    <property type="molecule type" value="Genomic_DNA"/>
</dbReference>
<keyword evidence="2" id="KW-1185">Reference proteome</keyword>
<feature type="non-terminal residue" evidence="1">
    <location>
        <position position="1"/>
    </location>
</feature>
<reference evidence="1 2" key="1">
    <citation type="journal article" date="2009" name="Int. J. Syst. Evol. Microbiol.">
        <title>Paenibacillus contaminans sp. nov., isolated from a contaminated laboratory plate.</title>
        <authorList>
            <person name="Chou J.H."/>
            <person name="Lee J.H."/>
            <person name="Lin M.C."/>
            <person name="Chang P.S."/>
            <person name="Arun A.B."/>
            <person name="Young C.C."/>
            <person name="Chen W.M."/>
        </authorList>
    </citation>
    <scope>NUCLEOTIDE SEQUENCE [LARGE SCALE GENOMIC DNA]</scope>
    <source>
        <strain evidence="1 2">CKOBP-6</strain>
    </source>
</reference>
<accession>A0A329LL25</accession>
<evidence type="ECO:0000313" key="2">
    <source>
        <dbReference type="Proteomes" id="UP000250369"/>
    </source>
</evidence>
<protein>
    <submittedName>
        <fullName evidence="1">Uncharacterized protein</fullName>
    </submittedName>
</protein>
<gene>
    <name evidence="1" type="ORF">DQG23_41735</name>
</gene>
<evidence type="ECO:0000313" key="1">
    <source>
        <dbReference type="EMBL" id="RAV07363.1"/>
    </source>
</evidence>
<name>A0A329LL25_9BACL</name>